<reference evidence="1 2" key="1">
    <citation type="submission" date="2018-02" db="EMBL/GenBank/DDBJ databases">
        <title>Genomic Reconstructions from Amazon Rainforest and Pasture Soil Reveal Novel Insights into the Physiology of Candidate Phyla in Tropical Sites.</title>
        <authorList>
            <person name="Kroeger M.E."/>
            <person name="Delmont T."/>
            <person name="Eren A.M."/>
            <person name="Guo J."/>
            <person name="Meyer K.M."/>
            <person name="Khan K."/>
            <person name="Rodrigues J.L.M."/>
            <person name="Bohannan B.J.M."/>
            <person name="Tringe S."/>
            <person name="Borges C.D."/>
            <person name="Tiedje J."/>
            <person name="Tsai S.M."/>
            <person name="Nusslein K."/>
        </authorList>
    </citation>
    <scope>NUCLEOTIDE SEQUENCE [LARGE SCALE GENOMIC DNA]</scope>
    <source>
        <strain evidence="1">Amazon FNV 2010 28 9</strain>
    </source>
</reference>
<sequence>MQKMNNGFLFPLIKSNFHFDRLLISDGIFLIDSFIEKVNITSKKNVGILILPAQLKNIPQSGSLPIEIATDITLLYCFIKTKRTYDLGNCYEVSVDEHGKILLKFEKPIDFFANYGWAIWSYQNFLLGSDRMNIFTKDILRVLQKGRIYFNNYYSLYKAQLHPDWKTPLGVAMKTFVAAFGNEGDDDQKFILILTALEALFSNSAFEVTFRLSSNIAWFLHPRLKDYDDRRIEFEKVKQLYNVRSQIVHGRYREVLAEEYDSILDLFSNIIQTILENYKIPYIFLNKEKHTEFLKKLELGYLDLDE</sequence>
<gene>
    <name evidence="1" type="ORF">C5B42_04650</name>
</gene>
<protein>
    <submittedName>
        <fullName evidence="1">Uncharacterized protein</fullName>
    </submittedName>
</protein>
<dbReference type="EMBL" id="PSRQ01000052">
    <property type="protein sequence ID" value="PWU22926.1"/>
    <property type="molecule type" value="Genomic_DNA"/>
</dbReference>
<organism evidence="1 2">
    <name type="scientific">Candidatus Cerribacteria bacterium 'Amazon FNV 2010 28 9'</name>
    <dbReference type="NCBI Taxonomy" id="2081795"/>
    <lineage>
        <taxon>Bacteria</taxon>
        <taxon>Candidatus Cerribacteria</taxon>
    </lineage>
</organism>
<proteinExistence type="predicted"/>
<accession>A0A317JP49</accession>
<comment type="caution">
    <text evidence="1">The sequence shown here is derived from an EMBL/GenBank/DDBJ whole genome shotgun (WGS) entry which is preliminary data.</text>
</comment>
<dbReference type="Proteomes" id="UP000246104">
    <property type="component" value="Unassembled WGS sequence"/>
</dbReference>
<dbReference type="AlphaFoldDB" id="A0A317JP49"/>
<evidence type="ECO:0000313" key="1">
    <source>
        <dbReference type="EMBL" id="PWU22926.1"/>
    </source>
</evidence>
<name>A0A317JP49_9BACT</name>
<evidence type="ECO:0000313" key="2">
    <source>
        <dbReference type="Proteomes" id="UP000246104"/>
    </source>
</evidence>